<accession>A0A4V2RZJ1</accession>
<sequence length="147" mass="15319">MDPTGEQCAKGQPDGVWLVAGTFSGTVRRRCTVPAGVPIAGPLINLASTDADDCDGFVAAAEGTVSTDASPEVTAVDTARFEFVAERGNPAGFPAGRNEVFGCGIWFSAGPFSPGRQLLVLKGRHGDFSVEATYDLTIKATRRRQGG</sequence>
<dbReference type="Proteomes" id="UP000294508">
    <property type="component" value="Unassembled WGS sequence"/>
</dbReference>
<reference evidence="1 2" key="1">
    <citation type="journal article" date="2015" name="Stand. Genomic Sci.">
        <title>Genomic Encyclopedia of Bacterial and Archaeal Type Strains, Phase III: the genomes of soil and plant-associated and newly described type strains.</title>
        <authorList>
            <person name="Whitman W.B."/>
            <person name="Woyke T."/>
            <person name="Klenk H.P."/>
            <person name="Zhou Y."/>
            <person name="Lilburn T.G."/>
            <person name="Beck B.J."/>
            <person name="De Vos P."/>
            <person name="Vandamme P."/>
            <person name="Eisen J.A."/>
            <person name="Garrity G."/>
            <person name="Hugenholtz P."/>
            <person name="Kyrpides N.C."/>
        </authorList>
    </citation>
    <scope>NUCLEOTIDE SEQUENCE [LARGE SCALE GENOMIC DNA]</scope>
    <source>
        <strain evidence="1 2">VKM Ac-2572</strain>
    </source>
</reference>
<dbReference type="AlphaFoldDB" id="A0A4V2RZJ1"/>
<name>A0A4V2RZJ1_9ACTN</name>
<comment type="caution">
    <text evidence="1">The sequence shown here is derived from an EMBL/GenBank/DDBJ whole genome shotgun (WGS) entry which is preliminary data.</text>
</comment>
<keyword evidence="2" id="KW-1185">Reference proteome</keyword>
<dbReference type="EMBL" id="SLWN01000007">
    <property type="protein sequence ID" value="TCO26458.1"/>
    <property type="molecule type" value="Genomic_DNA"/>
</dbReference>
<gene>
    <name evidence="1" type="ORF">EV652_107350</name>
</gene>
<protein>
    <submittedName>
        <fullName evidence="1">Uncharacterized protein</fullName>
    </submittedName>
</protein>
<evidence type="ECO:0000313" key="1">
    <source>
        <dbReference type="EMBL" id="TCO26458.1"/>
    </source>
</evidence>
<evidence type="ECO:0000313" key="2">
    <source>
        <dbReference type="Proteomes" id="UP000294508"/>
    </source>
</evidence>
<organism evidence="1 2">
    <name type="scientific">Kribbella steppae</name>
    <dbReference type="NCBI Taxonomy" id="2512223"/>
    <lineage>
        <taxon>Bacteria</taxon>
        <taxon>Bacillati</taxon>
        <taxon>Actinomycetota</taxon>
        <taxon>Actinomycetes</taxon>
        <taxon>Propionibacteriales</taxon>
        <taxon>Kribbellaceae</taxon>
        <taxon>Kribbella</taxon>
    </lineage>
</organism>
<proteinExistence type="predicted"/>